<feature type="transmembrane region" description="Helical" evidence="1">
    <location>
        <begin position="465"/>
        <end position="484"/>
    </location>
</feature>
<dbReference type="PANTHER" id="PTHR10050">
    <property type="entry name" value="DOLICHYL-PHOSPHATE-MANNOSE--PROTEIN MANNOSYLTRANSFERASE"/>
    <property type="match status" value="1"/>
</dbReference>
<sequence length="506" mass="54295">MTDRTPGTRAVRVASWAVPVGVTALAALTRFTGLGGPDELIFDETYYVKDAWTLWQLGYEGTWGGDQNAAFEAGERTGFSEEGSFVAHPPLGKWIIGLGMALAGSDPFGWRAATAAVGTLLVALVYIVARRMTGSVALAGVAGTLMAIDPLAVSMSRVALLDTQLSFLVLLAFWFSLLDRRRTVAAIHAGTARDPVAGPVIWRRPWIIAAGLTLGLASAVKWSGLYALAVLGITIVIADAIDRRRAGVDRWAESAIGRQGPASFLLLVPPALVTYLVSWTGWLVTSGGYDRQSAANPFVALWNYHEGVFAYHRSVTSGHTYASPALEWIPMLNPTLMYREAGEGGSVGLMAALPNPLLWWVGMIALAALAVRIVLAALGRARVTGSECLVGAGILATYAPWLLLPGRTMFTFYAVTALPFVILAVVLTAQRIARTPAPTLLADPSLDEVRAEQERVRGIGAVRRTAVRVTICLIAAVGIFFLPFGTGWLEPDALYRAHLWLPSWFL</sequence>
<feature type="transmembrane region" description="Helical" evidence="1">
    <location>
        <begin position="159"/>
        <end position="179"/>
    </location>
</feature>
<dbReference type="EMBL" id="BMHO01000001">
    <property type="protein sequence ID" value="GGD35782.1"/>
    <property type="molecule type" value="Genomic_DNA"/>
</dbReference>
<dbReference type="PANTHER" id="PTHR10050:SF46">
    <property type="entry name" value="PROTEIN O-MANNOSYL-TRANSFERASE 2"/>
    <property type="match status" value="1"/>
</dbReference>
<comment type="subcellular location">
    <subcellularLocation>
        <location evidence="1">Cell membrane</location>
    </subcellularLocation>
</comment>
<gene>
    <name evidence="4" type="ORF">GCM10010915_15420</name>
</gene>
<accession>A0A916Y957</accession>
<comment type="pathway">
    <text evidence="1">Protein modification; protein glycosylation.</text>
</comment>
<keyword evidence="1" id="KW-0472">Membrane</keyword>
<reference evidence="4" key="1">
    <citation type="journal article" date="2014" name="Int. J. Syst. Evol. Microbiol.">
        <title>Complete genome sequence of Corynebacterium casei LMG S-19264T (=DSM 44701T), isolated from a smear-ripened cheese.</title>
        <authorList>
            <consortium name="US DOE Joint Genome Institute (JGI-PGF)"/>
            <person name="Walter F."/>
            <person name="Albersmeier A."/>
            <person name="Kalinowski J."/>
            <person name="Ruckert C."/>
        </authorList>
    </citation>
    <scope>NUCLEOTIDE SEQUENCE</scope>
    <source>
        <strain evidence="4">CGMCC 1.15152</strain>
    </source>
</reference>
<organism evidence="4 5">
    <name type="scientific">Microbacterium faecale</name>
    <dbReference type="NCBI Taxonomy" id="1804630"/>
    <lineage>
        <taxon>Bacteria</taxon>
        <taxon>Bacillati</taxon>
        <taxon>Actinomycetota</taxon>
        <taxon>Actinomycetes</taxon>
        <taxon>Micrococcales</taxon>
        <taxon>Microbacteriaceae</taxon>
        <taxon>Microbacterium</taxon>
    </lineage>
</organism>
<evidence type="ECO:0000256" key="1">
    <source>
        <dbReference type="RuleBase" id="RU367007"/>
    </source>
</evidence>
<dbReference type="InterPro" id="IPR027005">
    <property type="entry name" value="PMT-like"/>
</dbReference>
<dbReference type="AlphaFoldDB" id="A0A916Y957"/>
<dbReference type="GO" id="GO:0004169">
    <property type="term" value="F:dolichyl-phosphate-mannose-protein mannosyltransferase activity"/>
    <property type="evidence" value="ECO:0007669"/>
    <property type="project" value="UniProtKB-UniRule"/>
</dbReference>
<evidence type="ECO:0000259" key="3">
    <source>
        <dbReference type="Pfam" id="PF16192"/>
    </source>
</evidence>
<feature type="transmembrane region" description="Helical" evidence="1">
    <location>
        <begin position="200"/>
        <end position="219"/>
    </location>
</feature>
<dbReference type="InterPro" id="IPR032421">
    <property type="entry name" value="PMT_4TMC"/>
</dbReference>
<proteinExistence type="inferred from homology"/>
<feature type="transmembrane region" description="Helical" evidence="1">
    <location>
        <begin position="136"/>
        <end position="153"/>
    </location>
</feature>
<keyword evidence="1" id="KW-0808">Transferase</keyword>
<feature type="transmembrane region" description="Helical" evidence="1">
    <location>
        <begin position="385"/>
        <end position="404"/>
    </location>
</feature>
<dbReference type="Pfam" id="PF13231">
    <property type="entry name" value="PMT_2"/>
    <property type="match status" value="1"/>
</dbReference>
<feature type="transmembrane region" description="Helical" evidence="1">
    <location>
        <begin position="357"/>
        <end position="378"/>
    </location>
</feature>
<keyword evidence="1" id="KW-1133">Transmembrane helix</keyword>
<keyword evidence="1" id="KW-1003">Cell membrane</keyword>
<keyword evidence="5" id="KW-1185">Reference proteome</keyword>
<dbReference type="RefSeq" id="WP_188711698.1">
    <property type="nucleotide sequence ID" value="NZ_BMHO01000001.1"/>
</dbReference>
<comment type="caution">
    <text evidence="4">The sequence shown here is derived from an EMBL/GenBank/DDBJ whole genome shotgun (WGS) entry which is preliminary data.</text>
</comment>
<feature type="transmembrane region" description="Helical" evidence="1">
    <location>
        <begin position="225"/>
        <end position="241"/>
    </location>
</feature>
<dbReference type="Proteomes" id="UP000633205">
    <property type="component" value="Unassembled WGS sequence"/>
</dbReference>
<feature type="transmembrane region" description="Helical" evidence="1">
    <location>
        <begin position="108"/>
        <end position="129"/>
    </location>
</feature>
<feature type="transmembrane region" description="Helical" evidence="1">
    <location>
        <begin position="262"/>
        <end position="284"/>
    </location>
</feature>
<keyword evidence="1 4" id="KW-0328">Glycosyltransferase</keyword>
<evidence type="ECO:0000313" key="5">
    <source>
        <dbReference type="Proteomes" id="UP000633205"/>
    </source>
</evidence>
<dbReference type="Pfam" id="PF16192">
    <property type="entry name" value="PMT_4TMC"/>
    <property type="match status" value="1"/>
</dbReference>
<feature type="domain" description="Glycosyltransferase RgtA/B/C/D-like" evidence="2">
    <location>
        <begin position="88"/>
        <end position="177"/>
    </location>
</feature>
<comment type="function">
    <text evidence="1">Protein O-mannosyltransferase that catalyzes the transfer of a single mannose residue from a polyprenol phospho-mannosyl lipidic donor to the hydroxyl group of selected serine and threonine residues in acceptor proteins.</text>
</comment>
<dbReference type="EC" id="2.4.1.-" evidence="1"/>
<comment type="similarity">
    <text evidence="1">Belongs to the glycosyltransferase 39 family.</text>
</comment>
<keyword evidence="1" id="KW-0812">Transmembrane</keyword>
<protein>
    <recommendedName>
        <fullName evidence="1">Polyprenol-phosphate-mannose--protein mannosyltransferase</fullName>
        <ecNumber evidence="1">2.4.1.-</ecNumber>
    </recommendedName>
</protein>
<reference evidence="4" key="2">
    <citation type="submission" date="2020-09" db="EMBL/GenBank/DDBJ databases">
        <authorList>
            <person name="Sun Q."/>
            <person name="Zhou Y."/>
        </authorList>
    </citation>
    <scope>NUCLEOTIDE SEQUENCE</scope>
    <source>
        <strain evidence="4">CGMCC 1.15152</strain>
    </source>
</reference>
<evidence type="ECO:0000259" key="2">
    <source>
        <dbReference type="Pfam" id="PF13231"/>
    </source>
</evidence>
<dbReference type="GO" id="GO:0005886">
    <property type="term" value="C:plasma membrane"/>
    <property type="evidence" value="ECO:0007669"/>
    <property type="project" value="UniProtKB-SubCell"/>
</dbReference>
<evidence type="ECO:0000313" key="4">
    <source>
        <dbReference type="EMBL" id="GGD35782.1"/>
    </source>
</evidence>
<feature type="transmembrane region" description="Helical" evidence="1">
    <location>
        <begin position="410"/>
        <end position="429"/>
    </location>
</feature>
<feature type="domain" description="Protein O-mannosyl-transferase C-terminal four TM" evidence="3">
    <location>
        <begin position="300"/>
        <end position="504"/>
    </location>
</feature>
<dbReference type="InterPro" id="IPR038731">
    <property type="entry name" value="RgtA/B/C-like"/>
</dbReference>
<name>A0A916Y957_9MICO</name>